<dbReference type="RefSeq" id="WP_319966915.1">
    <property type="nucleotide sequence ID" value="NZ_JAXAVW010000012.1"/>
</dbReference>
<organism evidence="2 3">
    <name type="scientific">Lentzea miocenica</name>
    <dbReference type="NCBI Taxonomy" id="3095431"/>
    <lineage>
        <taxon>Bacteria</taxon>
        <taxon>Bacillati</taxon>
        <taxon>Actinomycetota</taxon>
        <taxon>Actinomycetes</taxon>
        <taxon>Pseudonocardiales</taxon>
        <taxon>Pseudonocardiaceae</taxon>
        <taxon>Lentzea</taxon>
    </lineage>
</organism>
<accession>A0ABU4T127</accession>
<dbReference type="Proteomes" id="UP001285521">
    <property type="component" value="Unassembled WGS sequence"/>
</dbReference>
<comment type="caution">
    <text evidence="2">The sequence shown here is derived from an EMBL/GenBank/DDBJ whole genome shotgun (WGS) entry which is preliminary data.</text>
</comment>
<dbReference type="EMBL" id="JAXAVW010000012">
    <property type="protein sequence ID" value="MDX8031864.1"/>
    <property type="molecule type" value="Genomic_DNA"/>
</dbReference>
<proteinExistence type="predicted"/>
<keyword evidence="1" id="KW-0175">Coiled coil</keyword>
<evidence type="ECO:0000313" key="3">
    <source>
        <dbReference type="Proteomes" id="UP001285521"/>
    </source>
</evidence>
<protein>
    <recommendedName>
        <fullName evidence="4">Ribbon-helix-helix protein, copG family</fullName>
    </recommendedName>
</protein>
<evidence type="ECO:0000313" key="2">
    <source>
        <dbReference type="EMBL" id="MDX8031864.1"/>
    </source>
</evidence>
<feature type="coiled-coil region" evidence="1">
    <location>
        <begin position="1"/>
        <end position="35"/>
    </location>
</feature>
<reference evidence="2 3" key="1">
    <citation type="submission" date="2023-11" db="EMBL/GenBank/DDBJ databases">
        <title>Lentzea sokolovensis, sp. nov., Lentzea kristufkii, sp. nov., and Lentzea miocenensis, sp. nov., rare actinobacteria from Sokolov Coal Basin, Miocene lacustrine sediment, Czech Republic.</title>
        <authorList>
            <person name="Lara A."/>
            <person name="Kotroba L."/>
            <person name="Nouioui I."/>
            <person name="Neumann-Schaal M."/>
            <person name="Mast Y."/>
            <person name="Chronakova A."/>
        </authorList>
    </citation>
    <scope>NUCLEOTIDE SEQUENCE [LARGE SCALE GENOMIC DNA]</scope>
    <source>
        <strain evidence="2 3">BCCO 10_0856</strain>
    </source>
</reference>
<name>A0ABU4T127_9PSEU</name>
<sequence>MDVERAALTSLCREVDALREEARRHSLDREQLLDRILTEARSRRPVLGLLSRLLGADTDTTLRALGAGLPGMGPGRAREERFSCPDGACDRTEVPPPAGALPRCRVTGHPMRPV</sequence>
<reference evidence="2 3" key="2">
    <citation type="submission" date="2023-11" db="EMBL/GenBank/DDBJ databases">
        <authorList>
            <person name="Lara A.C."/>
            <person name="Chronakova A."/>
        </authorList>
    </citation>
    <scope>NUCLEOTIDE SEQUENCE [LARGE SCALE GENOMIC DNA]</scope>
    <source>
        <strain evidence="2 3">BCCO 10_0856</strain>
    </source>
</reference>
<evidence type="ECO:0000256" key="1">
    <source>
        <dbReference type="SAM" id="Coils"/>
    </source>
</evidence>
<gene>
    <name evidence="2" type="ORF">SK803_16690</name>
</gene>
<keyword evidence="3" id="KW-1185">Reference proteome</keyword>
<evidence type="ECO:0008006" key="4">
    <source>
        <dbReference type="Google" id="ProtNLM"/>
    </source>
</evidence>